<keyword evidence="1" id="KW-0732">Signal</keyword>
<feature type="signal peptide" evidence="1">
    <location>
        <begin position="1"/>
        <end position="28"/>
    </location>
</feature>
<organism evidence="2 3">
    <name type="scientific">Paenibacillus marchantiophytorum</name>
    <dbReference type="NCBI Taxonomy" id="1619310"/>
    <lineage>
        <taxon>Bacteria</taxon>
        <taxon>Bacillati</taxon>
        <taxon>Bacillota</taxon>
        <taxon>Bacilli</taxon>
        <taxon>Bacillales</taxon>
        <taxon>Paenibacillaceae</taxon>
        <taxon>Paenibacillus</taxon>
    </lineage>
</organism>
<comment type="caution">
    <text evidence="2">The sequence shown here is derived from an EMBL/GenBank/DDBJ whole genome shotgun (WGS) entry which is preliminary data.</text>
</comment>
<dbReference type="EMBL" id="BMHE01000008">
    <property type="protein sequence ID" value="GFZ75909.1"/>
    <property type="molecule type" value="Genomic_DNA"/>
</dbReference>
<proteinExistence type="predicted"/>
<name>A0ABQ1EKA0_9BACL</name>
<dbReference type="RefSeq" id="WP_189011225.1">
    <property type="nucleotide sequence ID" value="NZ_BMHE01000008.1"/>
</dbReference>
<sequence length="133" mass="14179">MNLSIKKSFSMMMLVFVLVLAFAVPAFAASKSYQFYYNGSATSPYNSHVSGFIVGSADVTGTTVTVTLTGNSYGDLKADNGSGTFVTASKSINGSGNSVFTFTNSDPTEDIDTQLYVNAGPHSQTYNLTIHWN</sequence>
<keyword evidence="3" id="KW-1185">Reference proteome</keyword>
<dbReference type="Proteomes" id="UP000615455">
    <property type="component" value="Unassembled WGS sequence"/>
</dbReference>
<accession>A0ABQ1EKA0</accession>
<feature type="chain" id="PRO_5047207239" evidence="1">
    <location>
        <begin position="29"/>
        <end position="133"/>
    </location>
</feature>
<evidence type="ECO:0000256" key="1">
    <source>
        <dbReference type="SAM" id="SignalP"/>
    </source>
</evidence>
<gene>
    <name evidence="2" type="ORF">GCM10008018_21530</name>
</gene>
<evidence type="ECO:0000313" key="2">
    <source>
        <dbReference type="EMBL" id="GFZ75909.1"/>
    </source>
</evidence>
<evidence type="ECO:0000313" key="3">
    <source>
        <dbReference type="Proteomes" id="UP000615455"/>
    </source>
</evidence>
<reference evidence="3" key="1">
    <citation type="journal article" date="2019" name="Int. J. Syst. Evol. Microbiol.">
        <title>The Global Catalogue of Microorganisms (GCM) 10K type strain sequencing project: providing services to taxonomists for standard genome sequencing and annotation.</title>
        <authorList>
            <consortium name="The Broad Institute Genomics Platform"/>
            <consortium name="The Broad Institute Genome Sequencing Center for Infectious Disease"/>
            <person name="Wu L."/>
            <person name="Ma J."/>
        </authorList>
    </citation>
    <scope>NUCLEOTIDE SEQUENCE [LARGE SCALE GENOMIC DNA]</scope>
    <source>
        <strain evidence="3">CGMCC 1.15043</strain>
    </source>
</reference>
<protein>
    <submittedName>
        <fullName evidence="2">Uncharacterized protein</fullName>
    </submittedName>
</protein>